<dbReference type="InterPro" id="IPR016161">
    <property type="entry name" value="Ald_DH/histidinol_DH"/>
</dbReference>
<dbReference type="AlphaFoldDB" id="A0A2Z4LUY8"/>
<dbReference type="InterPro" id="IPR016163">
    <property type="entry name" value="Ald_DH_C"/>
</dbReference>
<feature type="domain" description="Aldehyde dehydrogenase" evidence="5">
    <location>
        <begin position="30"/>
        <end position="493"/>
    </location>
</feature>
<sequence length="497" mass="54678">MKVKTSHIALTEKTTTFLTSTKKMLVNNQWIESEAKKTFDTLNPANGNVLTKIPIADENDVDNAVVIARNAFDLIWKDGIKPAERSDLLWKLATLIERDIKIFMELETLDNGKPLEKAKYDVLGAINHLKYYAGWATKIEGTTIPTHSNKLVYTKKEPLGVVGLIVPWNFPLMIAIWKLAPALACGNCCILKPAEQTPLTALYLGKLILEAGFPPGVVNIITGPGIPTGQAMSQHMDIDKISFTGSTLVGKKIMEASAKSNLKKVSLELGGKSPNVIFEDADLDMVLDSLQWSSFYNTGQECTLGSRIYVQESIFEKVLKSFKEKAGKMTISNGFNNPDLGPMISEKQLNTVLDYIELGETEGAKLVYGGNRLDGDLAKGYFLEPTIFITKNEDLTIAREEIFGPVVVVSKFKDFDEVIKKANTSKYGLAAAVWTKDLSKAHRFANAIDAGTVWINGYDLFDAAVPFGGFKQSGNGKEMGKSAIDLYTKEKAVWTVL</sequence>
<comment type="similarity">
    <text evidence="1 4">Belongs to the aldehyde dehydrogenase family.</text>
</comment>
<dbReference type="Pfam" id="PF00171">
    <property type="entry name" value="Aldedh"/>
    <property type="match status" value="1"/>
</dbReference>
<dbReference type="PANTHER" id="PTHR11699">
    <property type="entry name" value="ALDEHYDE DEHYDROGENASE-RELATED"/>
    <property type="match status" value="1"/>
</dbReference>
<feature type="active site" evidence="3">
    <location>
        <position position="268"/>
    </location>
</feature>
<keyword evidence="2 4" id="KW-0560">Oxidoreductase</keyword>
<evidence type="ECO:0000313" key="6">
    <source>
        <dbReference type="EMBL" id="AWX45553.1"/>
    </source>
</evidence>
<dbReference type="FunFam" id="3.40.605.10:FF:000001">
    <property type="entry name" value="Aldehyde dehydrogenase 1"/>
    <property type="match status" value="1"/>
</dbReference>
<dbReference type="Gene3D" id="3.40.605.10">
    <property type="entry name" value="Aldehyde Dehydrogenase, Chain A, domain 1"/>
    <property type="match status" value="1"/>
</dbReference>
<name>A0A2Z4LUY8_9FLAO</name>
<protein>
    <submittedName>
        <fullName evidence="6">Phenylacetaldehyde dehydrogenase</fullName>
        <ecNumber evidence="6">1.2.1.39</ecNumber>
    </submittedName>
</protein>
<dbReference type="RefSeq" id="WP_112378932.1">
    <property type="nucleotide sequence ID" value="NZ_CP030104.1"/>
</dbReference>
<dbReference type="InterPro" id="IPR029510">
    <property type="entry name" value="Ald_DH_CS_GLU"/>
</dbReference>
<gene>
    <name evidence="6" type="primary">feaB</name>
    <name evidence="6" type="ORF">HME9304_02574</name>
</gene>
<evidence type="ECO:0000313" key="7">
    <source>
        <dbReference type="Proteomes" id="UP000248536"/>
    </source>
</evidence>
<dbReference type="EC" id="1.2.1.39" evidence="6"/>
<evidence type="ECO:0000256" key="4">
    <source>
        <dbReference type="RuleBase" id="RU003345"/>
    </source>
</evidence>
<dbReference type="PROSITE" id="PS00687">
    <property type="entry name" value="ALDEHYDE_DEHYDR_GLU"/>
    <property type="match status" value="1"/>
</dbReference>
<dbReference type="InterPro" id="IPR016162">
    <property type="entry name" value="Ald_DH_N"/>
</dbReference>
<dbReference type="Gene3D" id="3.40.309.10">
    <property type="entry name" value="Aldehyde Dehydrogenase, Chain A, domain 2"/>
    <property type="match status" value="1"/>
</dbReference>
<evidence type="ECO:0000256" key="2">
    <source>
        <dbReference type="ARBA" id="ARBA00023002"/>
    </source>
</evidence>
<keyword evidence="7" id="KW-1185">Reference proteome</keyword>
<organism evidence="6 7">
    <name type="scientific">Flagellimonas maritima</name>
    <dbReference type="NCBI Taxonomy" id="1383885"/>
    <lineage>
        <taxon>Bacteria</taxon>
        <taxon>Pseudomonadati</taxon>
        <taxon>Bacteroidota</taxon>
        <taxon>Flavobacteriia</taxon>
        <taxon>Flavobacteriales</taxon>
        <taxon>Flavobacteriaceae</taxon>
        <taxon>Flagellimonas</taxon>
    </lineage>
</organism>
<evidence type="ECO:0000256" key="3">
    <source>
        <dbReference type="PROSITE-ProRule" id="PRU10007"/>
    </source>
</evidence>
<reference evidence="6 7" key="1">
    <citation type="submission" date="2018-06" db="EMBL/GenBank/DDBJ databases">
        <title>Spongiibacterium sp. HME9304 Genome sequencing and assembly.</title>
        <authorList>
            <person name="Kang H."/>
            <person name="Kim H."/>
            <person name="Joh K."/>
        </authorList>
    </citation>
    <scope>NUCLEOTIDE SEQUENCE [LARGE SCALE GENOMIC DNA]</scope>
    <source>
        <strain evidence="6 7">HME9304</strain>
    </source>
</reference>
<dbReference type="SUPFAM" id="SSF53720">
    <property type="entry name" value="ALDH-like"/>
    <property type="match status" value="1"/>
</dbReference>
<dbReference type="Proteomes" id="UP000248536">
    <property type="component" value="Chromosome"/>
</dbReference>
<dbReference type="EMBL" id="CP030104">
    <property type="protein sequence ID" value="AWX45553.1"/>
    <property type="molecule type" value="Genomic_DNA"/>
</dbReference>
<evidence type="ECO:0000259" key="5">
    <source>
        <dbReference type="Pfam" id="PF00171"/>
    </source>
</evidence>
<dbReference type="KEGG" id="spon:HME9304_02574"/>
<dbReference type="GO" id="GO:0008957">
    <property type="term" value="F:phenylacetaldehyde dehydrogenase (NAD+) activity"/>
    <property type="evidence" value="ECO:0007669"/>
    <property type="project" value="UniProtKB-EC"/>
</dbReference>
<dbReference type="OrthoDB" id="9762913at2"/>
<proteinExistence type="inferred from homology"/>
<dbReference type="InterPro" id="IPR015590">
    <property type="entry name" value="Aldehyde_DH_dom"/>
</dbReference>
<accession>A0A2Z4LUY8</accession>
<evidence type="ECO:0000256" key="1">
    <source>
        <dbReference type="ARBA" id="ARBA00009986"/>
    </source>
</evidence>
<dbReference type="FunFam" id="3.40.309.10:FF:000012">
    <property type="entry name" value="Betaine aldehyde dehydrogenase"/>
    <property type="match status" value="1"/>
</dbReference>